<dbReference type="RefSeq" id="WP_187819912.1">
    <property type="nucleotide sequence ID" value="NZ_JACTVJ010000045.1"/>
</dbReference>
<dbReference type="Proteomes" id="UP000642284">
    <property type="component" value="Unassembled WGS sequence"/>
</dbReference>
<accession>A0ABR7SVT5</accession>
<reference evidence="2 3" key="1">
    <citation type="submission" date="2020-08" db="EMBL/GenBank/DDBJ databases">
        <title>Genemic of Streptomyces polyaspartic.</title>
        <authorList>
            <person name="Liu W."/>
        </authorList>
    </citation>
    <scope>NUCLEOTIDE SEQUENCE [LARGE SCALE GENOMIC DNA]</scope>
    <source>
        <strain evidence="2 3">TRM66268-LWL</strain>
    </source>
</reference>
<proteinExistence type="predicted"/>
<protein>
    <submittedName>
        <fullName evidence="2">Bifunctional DNA primase/polymerase</fullName>
    </submittedName>
</protein>
<keyword evidence="3" id="KW-1185">Reference proteome</keyword>
<evidence type="ECO:0000313" key="3">
    <source>
        <dbReference type="Proteomes" id="UP000642284"/>
    </source>
</evidence>
<evidence type="ECO:0000259" key="1">
    <source>
        <dbReference type="Pfam" id="PF09250"/>
    </source>
</evidence>
<gene>
    <name evidence="2" type="ORF">H9Y04_44115</name>
</gene>
<dbReference type="EMBL" id="JACTVJ010000045">
    <property type="protein sequence ID" value="MBC9719508.1"/>
    <property type="molecule type" value="Genomic_DNA"/>
</dbReference>
<comment type="caution">
    <text evidence="2">The sequence shown here is derived from an EMBL/GenBank/DDBJ whole genome shotgun (WGS) entry which is preliminary data.</text>
</comment>
<dbReference type="Pfam" id="PF09250">
    <property type="entry name" value="Prim-Pol"/>
    <property type="match status" value="1"/>
</dbReference>
<name>A0ABR7SVT5_9ACTN</name>
<sequence length="203" mass="22575">MMRTVCEQPECGERLPVAGRGPMPKYCSIRCRKAAYRARQAERNASALPQEMTDRRRWVRRDADKRPRMLDGGLASVAAPGTWASYAEACSATVGAGLGFVLADRDGLLCVDLDHCIDDEGQVAEWAREILDRCPRTFTEVSVSGRGLHIWGRGQVKSGRRIRRDGMAIEVYGHGRYIAVTGNRFEDAPRWLADLGPVIDDLI</sequence>
<evidence type="ECO:0000313" key="2">
    <source>
        <dbReference type="EMBL" id="MBC9719508.1"/>
    </source>
</evidence>
<organism evidence="2 3">
    <name type="scientific">Streptomyces polyasparticus</name>
    <dbReference type="NCBI Taxonomy" id="2767826"/>
    <lineage>
        <taxon>Bacteria</taxon>
        <taxon>Bacillati</taxon>
        <taxon>Actinomycetota</taxon>
        <taxon>Actinomycetes</taxon>
        <taxon>Kitasatosporales</taxon>
        <taxon>Streptomycetaceae</taxon>
        <taxon>Streptomyces</taxon>
    </lineage>
</organism>
<feature type="domain" description="DNA primase/polymerase bifunctional N-terminal" evidence="1">
    <location>
        <begin position="61"/>
        <end position="193"/>
    </location>
</feature>
<dbReference type="InterPro" id="IPR015330">
    <property type="entry name" value="DNA_primase/pol_bifunc_N"/>
</dbReference>